<dbReference type="PANTHER" id="PTHR11705:SF119">
    <property type="entry name" value="OS02G0119300 PROTEIN"/>
    <property type="match status" value="1"/>
</dbReference>
<dbReference type="PANTHER" id="PTHR11705">
    <property type="entry name" value="PROTEASE FAMILY M14 CARBOXYPEPTIDASE A,B"/>
    <property type="match status" value="1"/>
</dbReference>
<evidence type="ECO:0000256" key="1">
    <source>
        <dbReference type="ARBA" id="ARBA00001947"/>
    </source>
</evidence>
<dbReference type="Gene3D" id="3.40.630.10">
    <property type="entry name" value="Zn peptidases"/>
    <property type="match status" value="1"/>
</dbReference>
<feature type="domain" description="Peptidase M14" evidence="3">
    <location>
        <begin position="14"/>
        <end position="301"/>
    </location>
</feature>
<name>A0A3B1BS05_9ZZZZ</name>
<protein>
    <recommendedName>
        <fullName evidence="3">Peptidase M14 domain-containing protein</fullName>
    </recommendedName>
</protein>
<dbReference type="SUPFAM" id="SSF53187">
    <property type="entry name" value="Zn-dependent exopeptidases"/>
    <property type="match status" value="1"/>
</dbReference>
<dbReference type="PROSITE" id="PS52035">
    <property type="entry name" value="PEPTIDASE_M14"/>
    <property type="match status" value="1"/>
</dbReference>
<reference evidence="4" key="1">
    <citation type="submission" date="2018-06" db="EMBL/GenBank/DDBJ databases">
        <authorList>
            <person name="Zhirakovskaya E."/>
        </authorList>
    </citation>
    <scope>NUCLEOTIDE SEQUENCE</scope>
</reference>
<dbReference type="GO" id="GO:0005615">
    <property type="term" value="C:extracellular space"/>
    <property type="evidence" value="ECO:0007669"/>
    <property type="project" value="TreeGrafter"/>
</dbReference>
<dbReference type="GO" id="GO:0004181">
    <property type="term" value="F:metallocarboxypeptidase activity"/>
    <property type="evidence" value="ECO:0007669"/>
    <property type="project" value="InterPro"/>
</dbReference>
<dbReference type="Pfam" id="PF00246">
    <property type="entry name" value="Peptidase_M14"/>
    <property type="match status" value="1"/>
</dbReference>
<comment type="cofactor">
    <cofactor evidence="1">
        <name>Zn(2+)</name>
        <dbReference type="ChEBI" id="CHEBI:29105"/>
    </cofactor>
</comment>
<dbReference type="GO" id="GO:0006508">
    <property type="term" value="P:proteolysis"/>
    <property type="evidence" value="ECO:0007669"/>
    <property type="project" value="InterPro"/>
</dbReference>
<dbReference type="CDD" id="cd06904">
    <property type="entry name" value="M14_MpaA-like"/>
    <property type="match status" value="1"/>
</dbReference>
<gene>
    <name evidence="4" type="ORF">MNBD_GAMMA26-2287</name>
</gene>
<organism evidence="4">
    <name type="scientific">hydrothermal vent metagenome</name>
    <dbReference type="NCBI Taxonomy" id="652676"/>
    <lineage>
        <taxon>unclassified sequences</taxon>
        <taxon>metagenomes</taxon>
        <taxon>ecological metagenomes</taxon>
    </lineage>
</organism>
<evidence type="ECO:0000259" key="3">
    <source>
        <dbReference type="PROSITE" id="PS52035"/>
    </source>
</evidence>
<accession>A0A3B1BS05</accession>
<evidence type="ECO:0000256" key="2">
    <source>
        <dbReference type="ARBA" id="ARBA00005988"/>
    </source>
</evidence>
<dbReference type="EMBL" id="UOFX01000044">
    <property type="protein sequence ID" value="VAX09105.1"/>
    <property type="molecule type" value="Genomic_DNA"/>
</dbReference>
<dbReference type="GO" id="GO:0008270">
    <property type="term" value="F:zinc ion binding"/>
    <property type="evidence" value="ECO:0007669"/>
    <property type="project" value="InterPro"/>
</dbReference>
<comment type="similarity">
    <text evidence="2">Belongs to the peptidase M14 family.</text>
</comment>
<evidence type="ECO:0000313" key="4">
    <source>
        <dbReference type="EMBL" id="VAX09105.1"/>
    </source>
</evidence>
<dbReference type="AlphaFoldDB" id="A0A3B1BS05"/>
<proteinExistence type="inferred from homology"/>
<dbReference type="InterPro" id="IPR000834">
    <property type="entry name" value="Peptidase_M14"/>
</dbReference>
<sequence length="301" mass="33697">MLLATSSVAEVALDYQPEEQIAARQACLQIAARLASVHTSDCELANDLEATGAISVNGTPILAKTYPPLPARQPQARVMLLGGIHADELSSVSIVFKWMRVLNKYHSGLFHWRVIPALNPDGLLRRKAQRMNANGVDLNRNFPTPDWKQRALTDYWVERTGRNPRRYPGPEPLSEPESLWLAKEIERFQPDVIVSVHAPFGVVDFDGPPYGPDKLGRLRLNMLGTYPGSLGNYAGVQKNIPVVTIELKSAGIMPKHREILRIWVDLVKWVKKNIPKDTPPVYKGLQALMQDMEEQGRSLNN</sequence>